<feature type="transmembrane region" description="Helical" evidence="2">
    <location>
        <begin position="115"/>
        <end position="131"/>
    </location>
</feature>
<dbReference type="EMBL" id="UHFR01000005">
    <property type="protein sequence ID" value="SUN76409.1"/>
    <property type="molecule type" value="Genomic_DNA"/>
</dbReference>
<dbReference type="InterPro" id="IPR052710">
    <property type="entry name" value="CAAX_protease"/>
</dbReference>
<comment type="similarity">
    <text evidence="1">Belongs to the UPF0177 family.</text>
</comment>
<name>A0A380KYQ9_9STRE</name>
<dbReference type="GO" id="GO:0080120">
    <property type="term" value="P:CAAX-box protein maturation"/>
    <property type="evidence" value="ECO:0007669"/>
    <property type="project" value="UniProtKB-ARBA"/>
</dbReference>
<feature type="transmembrane region" description="Helical" evidence="2">
    <location>
        <begin position="7"/>
        <end position="28"/>
    </location>
</feature>
<keyword evidence="2" id="KW-0472">Membrane</keyword>
<dbReference type="Proteomes" id="UP000254634">
    <property type="component" value="Unassembled WGS sequence"/>
</dbReference>
<accession>A0A380KYQ9</accession>
<keyword evidence="4" id="KW-0645">Protease</keyword>
<sequence>MLERLKWFGVAVGVFALIFAGQVGLLFPKWWGNNMLVMSVAFVYMLFIVSLLIWLGQKLNLIGKSFAPIRKHLPKIFLSYGCIWLTNLLGVLVLNMEGAATTSNQGAINDLISRLPLPLTFVMIVLLAPIGEELLCRGVIPRLLFKDYEIFGYIAGAAFFAFLHHPTNVGSWLIYGGMSAVITTLAYKTKSLETSMGLHFMINGISFLLMVLLSPLLH</sequence>
<feature type="domain" description="CAAX prenyl protease 2/Lysostaphin resistance protein A-like" evidence="3">
    <location>
        <begin position="118"/>
        <end position="204"/>
    </location>
</feature>
<reference evidence="4" key="1">
    <citation type="submission" date="2018-06" db="EMBL/GenBank/DDBJ databases">
        <authorList>
            <consortium name="Pathogen Informatics"/>
            <person name="Doyle S."/>
        </authorList>
    </citation>
    <scope>NUCLEOTIDE SEQUENCE [LARGE SCALE GENOMIC DNA]</scope>
    <source>
        <strain evidence="4">NCTC13765</strain>
    </source>
</reference>
<feature type="transmembrane region" description="Helical" evidence="2">
    <location>
        <begin position="199"/>
        <end position="217"/>
    </location>
</feature>
<keyword evidence="5" id="KW-1185">Reference proteome</keyword>
<evidence type="ECO:0000256" key="1">
    <source>
        <dbReference type="ARBA" id="ARBA00009067"/>
    </source>
</evidence>
<dbReference type="GO" id="GO:0006508">
    <property type="term" value="P:proteolysis"/>
    <property type="evidence" value="ECO:0007669"/>
    <property type="project" value="UniProtKB-KW"/>
</dbReference>
<gene>
    <name evidence="4" type="ORF">NCTC13765_00899</name>
</gene>
<evidence type="ECO:0000313" key="4">
    <source>
        <dbReference type="EMBL" id="SUN76409.1"/>
    </source>
</evidence>
<evidence type="ECO:0000256" key="2">
    <source>
        <dbReference type="SAM" id="Phobius"/>
    </source>
</evidence>
<feature type="transmembrane region" description="Helical" evidence="2">
    <location>
        <begin position="34"/>
        <end position="55"/>
    </location>
</feature>
<proteinExistence type="inferred from homology"/>
<dbReference type="GO" id="GO:0004175">
    <property type="term" value="F:endopeptidase activity"/>
    <property type="evidence" value="ECO:0007669"/>
    <property type="project" value="UniProtKB-ARBA"/>
</dbReference>
<dbReference type="Pfam" id="PF02517">
    <property type="entry name" value="Rce1-like"/>
    <property type="match status" value="1"/>
</dbReference>
<keyword evidence="2" id="KW-0812">Transmembrane</keyword>
<organism evidence="4 5">
    <name type="scientific">Streptococcus massiliensis</name>
    <dbReference type="NCBI Taxonomy" id="313439"/>
    <lineage>
        <taxon>Bacteria</taxon>
        <taxon>Bacillati</taxon>
        <taxon>Bacillota</taxon>
        <taxon>Bacilli</taxon>
        <taxon>Lactobacillales</taxon>
        <taxon>Streptococcaceae</taxon>
        <taxon>Streptococcus</taxon>
    </lineage>
</organism>
<protein>
    <submittedName>
        <fullName evidence="4">CAAX amino terminal protease family protein</fullName>
    </submittedName>
</protein>
<feature type="transmembrane region" description="Helical" evidence="2">
    <location>
        <begin position="76"/>
        <end position="95"/>
    </location>
</feature>
<keyword evidence="2" id="KW-1133">Transmembrane helix</keyword>
<keyword evidence="4" id="KW-0378">Hydrolase</keyword>
<evidence type="ECO:0000259" key="3">
    <source>
        <dbReference type="Pfam" id="PF02517"/>
    </source>
</evidence>
<dbReference type="AlphaFoldDB" id="A0A380KYQ9"/>
<evidence type="ECO:0000313" key="5">
    <source>
        <dbReference type="Proteomes" id="UP000254634"/>
    </source>
</evidence>
<dbReference type="OrthoDB" id="8607342at2"/>
<dbReference type="STRING" id="1123307.GCA_000380065_00693"/>
<dbReference type="PANTHER" id="PTHR36435">
    <property type="entry name" value="SLR1288 PROTEIN"/>
    <property type="match status" value="1"/>
</dbReference>
<dbReference type="InterPro" id="IPR003675">
    <property type="entry name" value="Rce1/LyrA-like_dom"/>
</dbReference>
<dbReference type="RefSeq" id="WP_018371378.1">
    <property type="nucleotide sequence ID" value="NZ_UHFR01000005.1"/>
</dbReference>
<dbReference type="PANTHER" id="PTHR36435:SF1">
    <property type="entry name" value="CAAX AMINO TERMINAL PROTEASE FAMILY PROTEIN"/>
    <property type="match status" value="1"/>
</dbReference>